<dbReference type="InterPro" id="IPR006909">
    <property type="entry name" value="Rad21/Rec8_C_eu"/>
</dbReference>
<evidence type="ECO:0000259" key="6">
    <source>
        <dbReference type="Pfam" id="PF04824"/>
    </source>
</evidence>
<proteinExistence type="inferred from homology"/>
<dbReference type="SUPFAM" id="SSF46785">
    <property type="entry name" value="Winged helix' DNA-binding domain"/>
    <property type="match status" value="1"/>
</dbReference>
<evidence type="ECO:0000256" key="4">
    <source>
        <dbReference type="SAM" id="MobiDB-lite"/>
    </source>
</evidence>
<keyword evidence="8" id="KW-1185">Reference proteome</keyword>
<feature type="region of interest" description="Disordered" evidence="4">
    <location>
        <begin position="253"/>
        <end position="313"/>
    </location>
</feature>
<evidence type="ECO:0000313" key="8">
    <source>
        <dbReference type="Proteomes" id="UP001652660"/>
    </source>
</evidence>
<comment type="subcellular location">
    <subcellularLocation>
        <location evidence="1">Nucleus</location>
    </subcellularLocation>
</comment>
<keyword evidence="5" id="KW-0732">Signal</keyword>
<dbReference type="Pfam" id="PF04824">
    <property type="entry name" value="Rad21_Rec8"/>
    <property type="match status" value="1"/>
</dbReference>
<comment type="similarity">
    <text evidence="2">Belongs to the rad21 family.</text>
</comment>
<keyword evidence="3" id="KW-0539">Nucleus</keyword>
<dbReference type="PANTHER" id="PTHR12585">
    <property type="entry name" value="SCC1 / RAD21 FAMILY MEMBER"/>
    <property type="match status" value="1"/>
</dbReference>
<organism evidence="8 9">
    <name type="scientific">Coffea arabica</name>
    <name type="common">Arabian coffee</name>
    <dbReference type="NCBI Taxonomy" id="13443"/>
    <lineage>
        <taxon>Eukaryota</taxon>
        <taxon>Viridiplantae</taxon>
        <taxon>Streptophyta</taxon>
        <taxon>Embryophyta</taxon>
        <taxon>Tracheophyta</taxon>
        <taxon>Spermatophyta</taxon>
        <taxon>Magnoliopsida</taxon>
        <taxon>eudicotyledons</taxon>
        <taxon>Gunneridae</taxon>
        <taxon>Pentapetalae</taxon>
        <taxon>asterids</taxon>
        <taxon>lamiids</taxon>
        <taxon>Gentianales</taxon>
        <taxon>Rubiaceae</taxon>
        <taxon>Ixoroideae</taxon>
        <taxon>Gardenieae complex</taxon>
        <taxon>Bertiereae - Coffeeae clade</taxon>
        <taxon>Coffeeae</taxon>
        <taxon>Coffea</taxon>
    </lineage>
</organism>
<name>A0ABM4WDI5_COFAR</name>
<gene>
    <name evidence="9" type="primary">LOC113725309</name>
</gene>
<dbReference type="RefSeq" id="XP_071929851.1">
    <property type="nucleotide sequence ID" value="XM_072073750.1"/>
</dbReference>
<feature type="domain" description="Rad21/Rec8-like protein N-terminal" evidence="7">
    <location>
        <begin position="54"/>
        <end position="137"/>
    </location>
</feature>
<accession>A0ABM4WDI5</accession>
<protein>
    <submittedName>
        <fullName evidence="9">Sister chromatid cohesion 1 protein 1 isoform X1</fullName>
    </submittedName>
</protein>
<evidence type="ECO:0000259" key="7">
    <source>
        <dbReference type="Pfam" id="PF04825"/>
    </source>
</evidence>
<dbReference type="Proteomes" id="UP001652660">
    <property type="component" value="Chromosome 2c"/>
</dbReference>
<feature type="chain" id="PRO_5045707020" evidence="5">
    <location>
        <begin position="17"/>
        <end position="706"/>
    </location>
</feature>
<dbReference type="InterPro" id="IPR036390">
    <property type="entry name" value="WH_DNA-bd_sf"/>
</dbReference>
<evidence type="ECO:0000313" key="9">
    <source>
        <dbReference type="RefSeq" id="XP_071929851.1"/>
    </source>
</evidence>
<evidence type="ECO:0000256" key="3">
    <source>
        <dbReference type="ARBA" id="ARBA00023242"/>
    </source>
</evidence>
<evidence type="ECO:0000256" key="2">
    <source>
        <dbReference type="ARBA" id="ARBA00009870"/>
    </source>
</evidence>
<evidence type="ECO:0000256" key="1">
    <source>
        <dbReference type="ARBA" id="ARBA00004123"/>
    </source>
</evidence>
<evidence type="ECO:0000256" key="5">
    <source>
        <dbReference type="SAM" id="SignalP"/>
    </source>
</evidence>
<dbReference type="InterPro" id="IPR006910">
    <property type="entry name" value="Rad21_Rec8_N"/>
</dbReference>
<sequence length="706" mass="79188">MKPCLFSRVTLSLGGAFLLRIGVRWRSNSANPEHSRRTEKICCGVEIEEDHIGMAATTKEKITRKKLDKLDIIKICEEILNPSVPMALRLSSILMGGVVIVYERKVKLLYDDVNRLLVELNQAWKVQLVSDPTVLPKGKAQAKYESITLPAIREEDIEEMETLQHSNVPTTMGFTQTAYFSMRLDNMDDSYINPNPEEDLPQDDHQANPADITLFDSHDPSMADTIMHNRFERFDIEGDEDTQLNFAASEHATIPSTLVPSPPPQDKPYPSDEVQDHNPEAQVNQQVAKDKKVLQQDQLRQGPTRKRARQPAAMAMDCEQTIIPGHVYQSWLQNTSDITSRRRKNSQRSGAMSKRKIANITELPLTVLHDGLFTYGNREVHFPAPLLELWKKCTQPAHDSASGGTWTRQPPDPSSSSQPERIHKRDPIGYPIEDFHSGVGSQTEEISIEKQRTNHDISMQPEILMEEIGTDTANTKVPFSGAYIGALSQSNLMATPGDSSDEVRSIPSSGSGHGFLSNDSEVNLARSNMKRPHSSPRHRVYGLEPVAEENSSHPNFKLSRLSENGLIPDNELMVETGPTQTQKHPIAGQTNDQITRSIQMQDFAIIFLNNLLLFTRDFEYIVCVIHSLLEHGVYRQLKAHFETPGSSEAESLNQLARGMDKKRAAALFLRTCDEAILLAVLATQDVIRVQQKKPYGDILISRGPKM</sequence>
<dbReference type="Pfam" id="PF04825">
    <property type="entry name" value="Rad21_Rec8_N"/>
    <property type="match status" value="1"/>
</dbReference>
<feature type="domain" description="Rad21/Rec8-like protein C-terminal eukaryotic" evidence="6">
    <location>
        <begin position="647"/>
        <end position="706"/>
    </location>
</feature>
<feature type="signal peptide" evidence="5">
    <location>
        <begin position="1"/>
        <end position="16"/>
    </location>
</feature>
<feature type="region of interest" description="Disordered" evidence="4">
    <location>
        <begin position="495"/>
        <end position="519"/>
    </location>
</feature>
<dbReference type="InterPro" id="IPR039781">
    <property type="entry name" value="Rad21/Rec8-like"/>
</dbReference>
<dbReference type="CDD" id="cd21793">
    <property type="entry name" value="Rad21_Rec8_M_AtSYN1-like"/>
    <property type="match status" value="1"/>
</dbReference>
<dbReference type="GeneID" id="113725309"/>
<dbReference type="PANTHER" id="PTHR12585:SF64">
    <property type="entry name" value="SISTER CHROMATID COHESION 1 PROTEIN 1"/>
    <property type="match status" value="1"/>
</dbReference>
<reference evidence="9" key="1">
    <citation type="submission" date="2025-08" db="UniProtKB">
        <authorList>
            <consortium name="RefSeq"/>
        </authorList>
    </citation>
    <scope>IDENTIFICATION</scope>
    <source>
        <tissue evidence="9">Leaves</tissue>
    </source>
</reference>
<feature type="region of interest" description="Disordered" evidence="4">
    <location>
        <begin position="398"/>
        <end position="453"/>
    </location>
</feature>